<keyword evidence="9" id="KW-0406">Ion transport</keyword>
<dbReference type="KEGG" id="aba:Acid345_3803"/>
<dbReference type="Pfam" id="PF22461">
    <property type="entry name" value="SLBB_2"/>
    <property type="match status" value="1"/>
</dbReference>
<dbReference type="RefSeq" id="WP_011524602.1">
    <property type="nucleotide sequence ID" value="NC_008009.1"/>
</dbReference>
<evidence type="ECO:0000256" key="7">
    <source>
        <dbReference type="ARBA" id="ARBA00022729"/>
    </source>
</evidence>
<dbReference type="STRING" id="204669.Acid345_3803"/>
<dbReference type="Gene3D" id="3.30.1950.10">
    <property type="entry name" value="wza like domain"/>
    <property type="match status" value="1"/>
</dbReference>
<evidence type="ECO:0000256" key="2">
    <source>
        <dbReference type="ARBA" id="ARBA00009450"/>
    </source>
</evidence>
<evidence type="ECO:0000256" key="3">
    <source>
        <dbReference type="ARBA" id="ARBA00022448"/>
    </source>
</evidence>
<dbReference type="InterPro" id="IPR049712">
    <property type="entry name" value="Poly_export"/>
</dbReference>
<dbReference type="GO" id="GO:0015159">
    <property type="term" value="F:polysaccharide transmembrane transporter activity"/>
    <property type="evidence" value="ECO:0007669"/>
    <property type="project" value="InterPro"/>
</dbReference>
<keyword evidence="5" id="KW-0762">Sugar transport</keyword>
<keyword evidence="3" id="KW-0813">Transport</keyword>
<dbReference type="InterPro" id="IPR003715">
    <property type="entry name" value="Poly_export_N"/>
</dbReference>
<comment type="subcellular location">
    <subcellularLocation>
        <location evidence="1">Cell outer membrane</location>
        <topology evidence="1">Multi-pass membrane protein</topology>
    </subcellularLocation>
</comment>
<keyword evidence="13" id="KW-0998">Cell outer membrane</keyword>
<keyword evidence="7 15" id="KW-0732">Signal</keyword>
<dbReference type="GO" id="GO:0046930">
    <property type="term" value="C:pore complex"/>
    <property type="evidence" value="ECO:0007669"/>
    <property type="project" value="UniProtKB-KW"/>
</dbReference>
<reference evidence="19 20" key="1">
    <citation type="journal article" date="2009" name="Appl. Environ. Microbiol.">
        <title>Three genomes from the phylum Acidobacteria provide insight into the lifestyles of these microorganisms in soils.</title>
        <authorList>
            <person name="Ward N.L."/>
            <person name="Challacombe J.F."/>
            <person name="Janssen P.H."/>
            <person name="Henrissat B."/>
            <person name="Coutinho P.M."/>
            <person name="Wu M."/>
            <person name="Xie G."/>
            <person name="Haft D.H."/>
            <person name="Sait M."/>
            <person name="Badger J."/>
            <person name="Barabote R.D."/>
            <person name="Bradley B."/>
            <person name="Brettin T.S."/>
            <person name="Brinkac L.M."/>
            <person name="Bruce D."/>
            <person name="Creasy T."/>
            <person name="Daugherty S.C."/>
            <person name="Davidsen T.M."/>
            <person name="DeBoy R.T."/>
            <person name="Detter J.C."/>
            <person name="Dodson R.J."/>
            <person name="Durkin A.S."/>
            <person name="Ganapathy A."/>
            <person name="Gwinn-Giglio M."/>
            <person name="Han C.S."/>
            <person name="Khouri H."/>
            <person name="Kiss H."/>
            <person name="Kothari S.P."/>
            <person name="Madupu R."/>
            <person name="Nelson K.E."/>
            <person name="Nelson W.C."/>
            <person name="Paulsen I."/>
            <person name="Penn K."/>
            <person name="Ren Q."/>
            <person name="Rosovitz M.J."/>
            <person name="Selengut J.D."/>
            <person name="Shrivastava S."/>
            <person name="Sullivan S.A."/>
            <person name="Tapia R."/>
            <person name="Thompson L.S."/>
            <person name="Watkins K.L."/>
            <person name="Yang Q."/>
            <person name="Yu C."/>
            <person name="Zafar N."/>
            <person name="Zhou L."/>
            <person name="Kuske C.R."/>
        </authorList>
    </citation>
    <scope>NUCLEOTIDE SEQUENCE [LARGE SCALE GENOMIC DNA]</scope>
    <source>
        <strain evidence="19 20">Ellin345</strain>
    </source>
</reference>
<feature type="domain" description="SLBB" evidence="18">
    <location>
        <begin position="236"/>
        <end position="316"/>
    </location>
</feature>
<keyword evidence="8" id="KW-0625">Polysaccharide transport</keyword>
<evidence type="ECO:0000313" key="20">
    <source>
        <dbReference type="Proteomes" id="UP000002432"/>
    </source>
</evidence>
<proteinExistence type="inferred from homology"/>
<dbReference type="GO" id="GO:0009279">
    <property type="term" value="C:cell outer membrane"/>
    <property type="evidence" value="ECO:0007669"/>
    <property type="project" value="UniProtKB-SubCell"/>
</dbReference>
<keyword evidence="6" id="KW-0812">Transmembrane</keyword>
<dbReference type="EnsemblBacteria" id="ABF42803">
    <property type="protein sequence ID" value="ABF42803"/>
    <property type="gene ID" value="Acid345_3803"/>
</dbReference>
<evidence type="ECO:0000256" key="10">
    <source>
        <dbReference type="ARBA" id="ARBA00023114"/>
    </source>
</evidence>
<dbReference type="PANTHER" id="PTHR33619:SF3">
    <property type="entry name" value="POLYSACCHARIDE EXPORT PROTEIN GFCE-RELATED"/>
    <property type="match status" value="1"/>
</dbReference>
<evidence type="ECO:0000256" key="13">
    <source>
        <dbReference type="ARBA" id="ARBA00023237"/>
    </source>
</evidence>
<feature type="domain" description="Polysaccharide export protein N-terminal" evidence="16">
    <location>
        <begin position="72"/>
        <end position="145"/>
    </location>
</feature>
<keyword evidence="20" id="KW-1185">Reference proteome</keyword>
<keyword evidence="11" id="KW-0472">Membrane</keyword>
<dbReference type="InterPro" id="IPR019554">
    <property type="entry name" value="Soluble_ligand-bd"/>
</dbReference>
<dbReference type="Pfam" id="PF10531">
    <property type="entry name" value="SLBB"/>
    <property type="match status" value="1"/>
</dbReference>
<protein>
    <submittedName>
        <fullName evidence="19">Polysaccharide export protein</fullName>
    </submittedName>
</protein>
<evidence type="ECO:0000256" key="8">
    <source>
        <dbReference type="ARBA" id="ARBA00023047"/>
    </source>
</evidence>
<dbReference type="Pfam" id="PF02563">
    <property type="entry name" value="Poly_export"/>
    <property type="match status" value="1"/>
</dbReference>
<evidence type="ECO:0000256" key="14">
    <source>
        <dbReference type="ARBA" id="ARBA00023288"/>
    </source>
</evidence>
<evidence type="ECO:0000256" key="11">
    <source>
        <dbReference type="ARBA" id="ARBA00023136"/>
    </source>
</evidence>
<accession>Q1IJZ7</accession>
<evidence type="ECO:0000256" key="5">
    <source>
        <dbReference type="ARBA" id="ARBA00022597"/>
    </source>
</evidence>
<organism evidence="19 20">
    <name type="scientific">Koribacter versatilis (strain Ellin345)</name>
    <dbReference type="NCBI Taxonomy" id="204669"/>
    <lineage>
        <taxon>Bacteria</taxon>
        <taxon>Pseudomonadati</taxon>
        <taxon>Acidobacteriota</taxon>
        <taxon>Terriglobia</taxon>
        <taxon>Terriglobales</taxon>
        <taxon>Candidatus Korobacteraceae</taxon>
        <taxon>Candidatus Korobacter</taxon>
    </lineage>
</organism>
<dbReference type="EMBL" id="CP000360">
    <property type="protein sequence ID" value="ABF42803.1"/>
    <property type="molecule type" value="Genomic_DNA"/>
</dbReference>
<evidence type="ECO:0000259" key="18">
    <source>
        <dbReference type="Pfam" id="PF22461"/>
    </source>
</evidence>
<dbReference type="HOGENOM" id="CLU_038343_0_1_0"/>
<dbReference type="GO" id="GO:0015288">
    <property type="term" value="F:porin activity"/>
    <property type="evidence" value="ECO:0007669"/>
    <property type="project" value="UniProtKB-KW"/>
</dbReference>
<dbReference type="Proteomes" id="UP000002432">
    <property type="component" value="Chromosome"/>
</dbReference>
<keyword evidence="14" id="KW-0449">Lipoprotein</keyword>
<name>Q1IJZ7_KORVE</name>
<dbReference type="GO" id="GO:0006811">
    <property type="term" value="P:monoatomic ion transport"/>
    <property type="evidence" value="ECO:0007669"/>
    <property type="project" value="UniProtKB-KW"/>
</dbReference>
<dbReference type="Gene3D" id="3.10.560.10">
    <property type="entry name" value="Outer membrane lipoprotein wza domain like"/>
    <property type="match status" value="2"/>
</dbReference>
<feature type="chain" id="PRO_5004190844" evidence="15">
    <location>
        <begin position="22"/>
        <end position="344"/>
    </location>
</feature>
<dbReference type="InterPro" id="IPR054765">
    <property type="entry name" value="SLBB_dom"/>
</dbReference>
<keyword evidence="12" id="KW-0564">Palmitate</keyword>
<dbReference type="PANTHER" id="PTHR33619">
    <property type="entry name" value="POLYSACCHARIDE EXPORT PROTEIN GFCE-RELATED"/>
    <property type="match status" value="1"/>
</dbReference>
<evidence type="ECO:0000259" key="17">
    <source>
        <dbReference type="Pfam" id="PF10531"/>
    </source>
</evidence>
<dbReference type="OrthoDB" id="9815244at2"/>
<gene>
    <name evidence="19" type="ordered locus">Acid345_3803</name>
</gene>
<feature type="domain" description="Soluble ligand binding" evidence="17">
    <location>
        <begin position="155"/>
        <end position="195"/>
    </location>
</feature>
<comment type="similarity">
    <text evidence="2">Belongs to the BexD/CtrA/VexA family.</text>
</comment>
<evidence type="ECO:0000259" key="16">
    <source>
        <dbReference type="Pfam" id="PF02563"/>
    </source>
</evidence>
<evidence type="ECO:0000256" key="1">
    <source>
        <dbReference type="ARBA" id="ARBA00004571"/>
    </source>
</evidence>
<evidence type="ECO:0000256" key="12">
    <source>
        <dbReference type="ARBA" id="ARBA00023139"/>
    </source>
</evidence>
<evidence type="ECO:0000256" key="9">
    <source>
        <dbReference type="ARBA" id="ARBA00023065"/>
    </source>
</evidence>
<evidence type="ECO:0000256" key="15">
    <source>
        <dbReference type="SAM" id="SignalP"/>
    </source>
</evidence>
<keyword evidence="10" id="KW-0626">Porin</keyword>
<evidence type="ECO:0000256" key="6">
    <source>
        <dbReference type="ARBA" id="ARBA00022692"/>
    </source>
</evidence>
<feature type="signal peptide" evidence="15">
    <location>
        <begin position="1"/>
        <end position="21"/>
    </location>
</feature>
<dbReference type="eggNOG" id="COG1596">
    <property type="taxonomic scope" value="Bacteria"/>
</dbReference>
<keyword evidence="4" id="KW-1134">Transmembrane beta strand</keyword>
<sequence length="344" mass="36952">MLRKIFLVSRNLLLIASSVPATMYGQASNQQQLQQQLLQLQMRSAGSPMGSAQGGPGNTMRSGAVVAPEDVSKLKLAPGSMIEVHVFEEPDLDGTYRLDTTGQVKLPLAGDVLVKEMTLREAEVAIRTRLVSEEILKDPHVVVNVAEYSTQNIVVLGEVGAPGRYPVIGSRTLLDVLAMAGGQTAMAGNEILVHRDGTPADKIEKIHFSRRNDDPTALASTINPGDTLVIRKAGIVYVLGSVNRPGGYVMQEAGDLTVNQAIALALGTAPGADTGKVRVVRKNADGSMSEIRAQYDEANKGQVFPFELQPEDVVYVPANWLKTTFLNTRQFMGQVASATIYAVQ</sequence>
<evidence type="ECO:0000256" key="4">
    <source>
        <dbReference type="ARBA" id="ARBA00022452"/>
    </source>
</evidence>
<dbReference type="AlphaFoldDB" id="Q1IJZ7"/>
<evidence type="ECO:0000313" key="19">
    <source>
        <dbReference type="EMBL" id="ABF42803.1"/>
    </source>
</evidence>